<feature type="chain" id="PRO_5045045390" description="Secretion system C-terminal sorting domain-containing protein" evidence="2">
    <location>
        <begin position="22"/>
        <end position="1370"/>
    </location>
</feature>
<organism evidence="4 5">
    <name type="scientific">Flavobacterium chungnamense</name>
    <dbReference type="NCBI Taxonomy" id="706182"/>
    <lineage>
        <taxon>Bacteria</taxon>
        <taxon>Pseudomonadati</taxon>
        <taxon>Bacteroidota</taxon>
        <taxon>Flavobacteriia</taxon>
        <taxon>Flavobacteriales</taxon>
        <taxon>Flavobacteriaceae</taxon>
        <taxon>Flavobacterium</taxon>
    </lineage>
</organism>
<protein>
    <recommendedName>
        <fullName evidence="3">Secretion system C-terminal sorting domain-containing protein</fullName>
    </recommendedName>
</protein>
<evidence type="ECO:0000259" key="3">
    <source>
        <dbReference type="Pfam" id="PF18962"/>
    </source>
</evidence>
<dbReference type="SUPFAM" id="SSF49373">
    <property type="entry name" value="Invasin/intimin cell-adhesion fragments"/>
    <property type="match status" value="3"/>
</dbReference>
<feature type="domain" description="Secretion system C-terminal sorting" evidence="3">
    <location>
        <begin position="1296"/>
        <end position="1365"/>
    </location>
</feature>
<name>A0ABP7UHM6_9FLAO</name>
<keyword evidence="5" id="KW-1185">Reference proteome</keyword>
<dbReference type="NCBIfam" id="TIGR04183">
    <property type="entry name" value="Por_Secre_tail"/>
    <property type="match status" value="1"/>
</dbReference>
<evidence type="ECO:0000313" key="4">
    <source>
        <dbReference type="EMBL" id="GAA4042185.1"/>
    </source>
</evidence>
<sequence length="1370" mass="147357">MKKILLLIFLLSFTLGQSQGAAPGDPGRNSWDVISLFSAAYSDVPGTNFNPFWGQTSNHPNNLTTPSYGGDAVKQYQNTGSYQGTETQSDINVSAMTTFHIEIYSSTLTSIRLSLIKVTAGTVEIPTTLPLVPGQWNVFNIDISGASFASVRPNFRQIKYDQPAGAGNIQNLIIDNMFFWRPATLLPPTVGTFTVAAQPVGAPNYTLVPPTSNNTSPFTYTSSNGAVATVVNGNELQINGAGSSIITASQVSDGTYGPSSSIATLNVTYPAPGPSPTPPVRDPGTTISMYTGTPVVPGYPNPVGYNMVRAPWTGGTGSDLNFPNGSNTCIKLENFGFFGFVTSAEPVRFSVVGMAKLHVDIYLNTPIANMFVFLLSNGDQNYNTGPLVAGWNSLDIPLTSYPGANLASIYGFKFEHNQSGLRQIYLDNIYFYNGGTDPIISDFNVPSAVLGDSNIVLTAPISDSPGAFSYTSSNTSVATIVNGNQIQINGIGSSTITANQAASGSFDAGSITAQLVVAAPPLATPSPNPPARNPWDVVSLYSDAYTNLPSAVWVGASSLTDELLGGNPTKKMSNFLVEFINFAPTNVSEMTMLHMDIYTPDVTGFNIWLLNNGDRNAQFFPTLNGWYSVDIPLSTYVNNGLNMTGLIQLKFEGLNGPGKTAYVDNVYFYRPATLQPPTVGTFTVAAKNVGDATFTITPPTSNNTSPFTYSSNNNAIATIVNGDQIQVGTGGTCTITATQVSDGTYGPSLRTATFVVSFPAPGPSPIPPARLPSKVKSLYSAAYTTDPGFDMVRAYWTAGTTLTTVPNGADSALRVDNLGYIGLIDSTERRLNVSTMTTLHMDVYVDTPFANLFFWLLTDGDQRRDITNLQTGWNSITINLSEFAGANLSNVYGLKFEQNQPSPLRFYIDNVYFSDDTVYADNDGDGYGDFASTAIGAQPGYVNNSTDCNDSNAAINPGAVDVCYDGIDNDCNGIIDNACTPIVGSLPAGTCGTTLSGWFSTVTANWTNFAQGYRFKITKVDMNNAPIAAPVIIDRPVNNISLANVPGTTYNSRYMFEITVKYNNVWQPFFGAPCYLNTPNPVSTIGAQCGSTLTAMNQWITAGAVSNVTAYKFRVTRVIAGNPTGASQETTQPANKFNMTQLSGILYASTYRVEVSLRNTDGTFLPYGTACDINTPVHPTTQVRSVQCNNYQVTSNSELIIADAVTGATTYRFRVYNGVDYDTFYDNQFNRFTLNNFPGLIPNGAIYSVQVAVKLPNEPSFGPYSKACTIKTPMQARAIASDVQLEVVNVFEALAYPNPFAENFKLDVKTTSEANIQVRVYDMIGKLVEDKMINASDIQNFELGNQYPSGVYNVVVSQELNTKTLRLIRR</sequence>
<feature type="signal peptide" evidence="2">
    <location>
        <begin position="1"/>
        <end position="21"/>
    </location>
</feature>
<dbReference type="Gene3D" id="2.60.120.430">
    <property type="entry name" value="Galactose-binding lectin"/>
    <property type="match status" value="2"/>
</dbReference>
<dbReference type="SUPFAM" id="SSF49785">
    <property type="entry name" value="Galactose-binding domain-like"/>
    <property type="match status" value="1"/>
</dbReference>
<evidence type="ECO:0000256" key="2">
    <source>
        <dbReference type="SAM" id="SignalP"/>
    </source>
</evidence>
<keyword evidence="1 2" id="KW-0732">Signal</keyword>
<proteinExistence type="predicted"/>
<dbReference type="InterPro" id="IPR021655">
    <property type="entry name" value="Put_metal-bd"/>
</dbReference>
<dbReference type="Pfam" id="PF11617">
    <property type="entry name" value="Cu-binding_MopE"/>
    <property type="match status" value="1"/>
</dbReference>
<comment type="caution">
    <text evidence="4">The sequence shown here is derived from an EMBL/GenBank/DDBJ whole genome shotgun (WGS) entry which is preliminary data.</text>
</comment>
<dbReference type="InterPro" id="IPR008964">
    <property type="entry name" value="Invasin/intimin_cell_adhesion"/>
</dbReference>
<dbReference type="InterPro" id="IPR008979">
    <property type="entry name" value="Galactose-bd-like_sf"/>
</dbReference>
<dbReference type="Gene3D" id="2.60.40.1080">
    <property type="match status" value="1"/>
</dbReference>
<dbReference type="InterPro" id="IPR026444">
    <property type="entry name" value="Secre_tail"/>
</dbReference>
<dbReference type="Pfam" id="PF18962">
    <property type="entry name" value="Por_Secre_tail"/>
    <property type="match status" value="1"/>
</dbReference>
<evidence type="ECO:0000256" key="1">
    <source>
        <dbReference type="ARBA" id="ARBA00022729"/>
    </source>
</evidence>
<dbReference type="Proteomes" id="UP001500426">
    <property type="component" value="Unassembled WGS sequence"/>
</dbReference>
<dbReference type="EMBL" id="BAABCS010000003">
    <property type="protein sequence ID" value="GAA4042185.1"/>
    <property type="molecule type" value="Genomic_DNA"/>
</dbReference>
<dbReference type="RefSeq" id="WP_345089825.1">
    <property type="nucleotide sequence ID" value="NZ_BAABCS010000003.1"/>
</dbReference>
<reference evidence="5" key="1">
    <citation type="journal article" date="2019" name="Int. J. Syst. Evol. Microbiol.">
        <title>The Global Catalogue of Microorganisms (GCM) 10K type strain sequencing project: providing services to taxonomists for standard genome sequencing and annotation.</title>
        <authorList>
            <consortium name="The Broad Institute Genomics Platform"/>
            <consortium name="The Broad Institute Genome Sequencing Center for Infectious Disease"/>
            <person name="Wu L."/>
            <person name="Ma J."/>
        </authorList>
    </citation>
    <scope>NUCLEOTIDE SEQUENCE [LARGE SCALE GENOMIC DNA]</scope>
    <source>
        <strain evidence="5">JCM 17068</strain>
    </source>
</reference>
<gene>
    <name evidence="4" type="ORF">GCM10022388_03720</name>
</gene>
<accession>A0ABP7UHM6</accession>
<evidence type="ECO:0000313" key="5">
    <source>
        <dbReference type="Proteomes" id="UP001500426"/>
    </source>
</evidence>